<reference evidence="2" key="1">
    <citation type="journal article" date="2022" name="bioRxiv">
        <title>Sequencing and chromosome-scale assembly of the giantPleurodeles waltlgenome.</title>
        <authorList>
            <person name="Brown T."/>
            <person name="Elewa A."/>
            <person name="Iarovenko S."/>
            <person name="Subramanian E."/>
            <person name="Araus A.J."/>
            <person name="Petzold A."/>
            <person name="Susuki M."/>
            <person name="Suzuki K.-i.T."/>
            <person name="Hayashi T."/>
            <person name="Toyoda A."/>
            <person name="Oliveira C."/>
            <person name="Osipova E."/>
            <person name="Leigh N.D."/>
            <person name="Simon A."/>
            <person name="Yun M.H."/>
        </authorList>
    </citation>
    <scope>NUCLEOTIDE SEQUENCE</scope>
    <source>
        <strain evidence="2">20211129_DDA</strain>
        <tissue evidence="2">Liver</tissue>
    </source>
</reference>
<feature type="region of interest" description="Disordered" evidence="1">
    <location>
        <begin position="90"/>
        <end position="142"/>
    </location>
</feature>
<evidence type="ECO:0000256" key="1">
    <source>
        <dbReference type="SAM" id="MobiDB-lite"/>
    </source>
</evidence>
<proteinExistence type="predicted"/>
<keyword evidence="3" id="KW-1185">Reference proteome</keyword>
<accession>A0AAV7RRM0</accession>
<sequence length="142" mass="15277">MANWTKQDQGGLRSSRALPVLPDLLALCAVAPEMRLKRGADRDPQGQRDQPGPSRAERGDCGKLGSPLVLVLPLCLWAAQEGCPVAATVGNAETRVTSSEAASPEPARRIDGRYSLDIPSGRSEESHRSWESDHQPLCPPQT</sequence>
<evidence type="ECO:0000313" key="3">
    <source>
        <dbReference type="Proteomes" id="UP001066276"/>
    </source>
</evidence>
<dbReference type="Proteomes" id="UP001066276">
    <property type="component" value="Chromosome 5"/>
</dbReference>
<feature type="region of interest" description="Disordered" evidence="1">
    <location>
        <begin position="36"/>
        <end position="62"/>
    </location>
</feature>
<organism evidence="2 3">
    <name type="scientific">Pleurodeles waltl</name>
    <name type="common">Iberian ribbed newt</name>
    <dbReference type="NCBI Taxonomy" id="8319"/>
    <lineage>
        <taxon>Eukaryota</taxon>
        <taxon>Metazoa</taxon>
        <taxon>Chordata</taxon>
        <taxon>Craniata</taxon>
        <taxon>Vertebrata</taxon>
        <taxon>Euteleostomi</taxon>
        <taxon>Amphibia</taxon>
        <taxon>Batrachia</taxon>
        <taxon>Caudata</taxon>
        <taxon>Salamandroidea</taxon>
        <taxon>Salamandridae</taxon>
        <taxon>Pleurodelinae</taxon>
        <taxon>Pleurodeles</taxon>
    </lineage>
</organism>
<feature type="compositionally biased region" description="Basic and acidic residues" evidence="1">
    <location>
        <begin position="122"/>
        <end position="134"/>
    </location>
</feature>
<protein>
    <submittedName>
        <fullName evidence="2">Uncharacterized protein</fullName>
    </submittedName>
</protein>
<dbReference type="EMBL" id="JANPWB010000009">
    <property type="protein sequence ID" value="KAJ1155466.1"/>
    <property type="molecule type" value="Genomic_DNA"/>
</dbReference>
<comment type="caution">
    <text evidence="2">The sequence shown here is derived from an EMBL/GenBank/DDBJ whole genome shotgun (WGS) entry which is preliminary data.</text>
</comment>
<name>A0AAV7RRM0_PLEWA</name>
<feature type="compositionally biased region" description="Basic and acidic residues" evidence="1">
    <location>
        <begin position="36"/>
        <end position="46"/>
    </location>
</feature>
<gene>
    <name evidence="2" type="ORF">NDU88_008196</name>
</gene>
<dbReference type="AlphaFoldDB" id="A0AAV7RRM0"/>
<evidence type="ECO:0000313" key="2">
    <source>
        <dbReference type="EMBL" id="KAJ1155466.1"/>
    </source>
</evidence>